<protein>
    <submittedName>
        <fullName evidence="2">Uncharacterized protein</fullName>
    </submittedName>
</protein>
<name>A0A399DWI0_9DEIN</name>
<evidence type="ECO:0000313" key="2">
    <source>
        <dbReference type="EMBL" id="RIH75753.1"/>
    </source>
</evidence>
<feature type="compositionally biased region" description="Low complexity" evidence="1">
    <location>
        <begin position="1"/>
        <end position="17"/>
    </location>
</feature>
<comment type="caution">
    <text evidence="2">The sequence shown here is derived from an EMBL/GenBank/DDBJ whole genome shotgun (WGS) entry which is preliminary data.</text>
</comment>
<dbReference type="AlphaFoldDB" id="A0A399DWI0"/>
<organism evidence="2 3">
    <name type="scientific">Meiothermus taiwanensis</name>
    <dbReference type="NCBI Taxonomy" id="172827"/>
    <lineage>
        <taxon>Bacteria</taxon>
        <taxon>Thermotogati</taxon>
        <taxon>Deinococcota</taxon>
        <taxon>Deinococci</taxon>
        <taxon>Thermales</taxon>
        <taxon>Thermaceae</taxon>
        <taxon>Meiothermus</taxon>
    </lineage>
</organism>
<dbReference type="Proteomes" id="UP000266089">
    <property type="component" value="Unassembled WGS sequence"/>
</dbReference>
<dbReference type="EMBL" id="QWKX01000058">
    <property type="protein sequence ID" value="RIH75753.1"/>
    <property type="molecule type" value="Genomic_DNA"/>
</dbReference>
<accession>A0A399DWI0</accession>
<proteinExistence type="predicted"/>
<sequence>MERELSSTGASTTAAAALDVQPTSGASSSSLEFARAEIDARLTQVLEPKSSLARAQETTQESSLARFVREQNLKLSGVVLGPTSVAIFQSKDGFTVLPVGRTLPGSDVLLKSLSAKEALLVQGSETLNLTMDNP</sequence>
<gene>
    <name evidence="2" type="ORF">Mcate_02061</name>
</gene>
<reference evidence="2 3" key="1">
    <citation type="submission" date="2018-08" db="EMBL/GenBank/DDBJ databases">
        <title>Meiothermus cateniformans JCM 15151 genome sequencing project.</title>
        <authorList>
            <person name="Da Costa M.S."/>
            <person name="Albuquerque L."/>
            <person name="Raposo P."/>
            <person name="Froufe H.J.C."/>
            <person name="Barroso C.S."/>
            <person name="Egas C."/>
        </authorList>
    </citation>
    <scope>NUCLEOTIDE SEQUENCE [LARGE SCALE GENOMIC DNA]</scope>
    <source>
        <strain evidence="2 3">JCM 15151</strain>
    </source>
</reference>
<feature type="region of interest" description="Disordered" evidence="1">
    <location>
        <begin position="1"/>
        <end position="26"/>
    </location>
</feature>
<evidence type="ECO:0000313" key="3">
    <source>
        <dbReference type="Proteomes" id="UP000266089"/>
    </source>
</evidence>
<evidence type="ECO:0000256" key="1">
    <source>
        <dbReference type="SAM" id="MobiDB-lite"/>
    </source>
</evidence>